<reference evidence="4" key="1">
    <citation type="journal article" date="2019" name="Int. J. Syst. Evol. Microbiol.">
        <title>The Global Catalogue of Microorganisms (GCM) 10K type strain sequencing project: providing services to taxonomists for standard genome sequencing and annotation.</title>
        <authorList>
            <consortium name="The Broad Institute Genomics Platform"/>
            <consortium name="The Broad Institute Genome Sequencing Center for Infectious Disease"/>
            <person name="Wu L."/>
            <person name="Ma J."/>
        </authorList>
    </citation>
    <scope>NUCLEOTIDE SEQUENCE [LARGE SCALE GENOMIC DNA]</scope>
    <source>
        <strain evidence="4">CGMCC 1.15339</strain>
    </source>
</reference>
<accession>A0ABQ1IYL7</accession>
<keyword evidence="1" id="KW-0973">c-di-GMP</keyword>
<dbReference type="InterPro" id="IPR009875">
    <property type="entry name" value="PilZ_domain"/>
</dbReference>
<organism evidence="3 4">
    <name type="scientific">Shewanella inventionis</name>
    <dbReference type="NCBI Taxonomy" id="1738770"/>
    <lineage>
        <taxon>Bacteria</taxon>
        <taxon>Pseudomonadati</taxon>
        <taxon>Pseudomonadota</taxon>
        <taxon>Gammaproteobacteria</taxon>
        <taxon>Alteromonadales</taxon>
        <taxon>Shewanellaceae</taxon>
        <taxon>Shewanella</taxon>
    </lineage>
</organism>
<dbReference type="Pfam" id="PF07238">
    <property type="entry name" value="PilZ"/>
    <property type="match status" value="1"/>
</dbReference>
<dbReference type="SUPFAM" id="SSF141371">
    <property type="entry name" value="PilZ domain-like"/>
    <property type="match status" value="1"/>
</dbReference>
<name>A0ABQ1IYL7_9GAMM</name>
<feature type="domain" description="PilZ" evidence="2">
    <location>
        <begin position="3"/>
        <end position="100"/>
    </location>
</feature>
<evidence type="ECO:0000313" key="3">
    <source>
        <dbReference type="EMBL" id="GGB55696.1"/>
    </source>
</evidence>
<evidence type="ECO:0000313" key="4">
    <source>
        <dbReference type="Proteomes" id="UP000617555"/>
    </source>
</evidence>
<sequence>MDDRRKFSRILFAASAYIQQTEQTWRTKILDLSLNGALVELPAGYTGQLNTIVTLAFVLPDSDIELQMQAAIVHKTPEHLGLNCVHIDLESITHLRRIIELNLGDAELLDRELNSLVTPTP</sequence>
<keyword evidence="1" id="KW-0547">Nucleotide-binding</keyword>
<dbReference type="InterPro" id="IPR027021">
    <property type="entry name" value="C-di-GMP_BP_PA4608"/>
</dbReference>
<keyword evidence="4" id="KW-1185">Reference proteome</keyword>
<dbReference type="Gene3D" id="2.40.10.220">
    <property type="entry name" value="predicted glycosyltransferase like domains"/>
    <property type="match status" value="1"/>
</dbReference>
<comment type="subunit">
    <text evidence="1">Monomer in both c-di-GMP-bound and free forms.</text>
</comment>
<dbReference type="EMBL" id="BMII01000011">
    <property type="protein sequence ID" value="GGB55696.1"/>
    <property type="molecule type" value="Genomic_DNA"/>
</dbReference>
<evidence type="ECO:0000259" key="2">
    <source>
        <dbReference type="Pfam" id="PF07238"/>
    </source>
</evidence>
<dbReference type="Proteomes" id="UP000617555">
    <property type="component" value="Unassembled WGS sequence"/>
</dbReference>
<evidence type="ECO:0000256" key="1">
    <source>
        <dbReference type="PIRNR" id="PIRNR028141"/>
    </source>
</evidence>
<comment type="function">
    <text evidence="1">Binds the second messenger bis-(3'-5') cyclic dimeric guanosine monophosphate (c-di-GMP). Can bind two c-di-GMP molecules per monomer. May play a role in bacterial second-messenger regulated processes. Binding to c-di-GMP induces a conformational change of the C- and N-termini resulting in the exposure of a highly negative surface on one side of the protein to a possible effector protein.</text>
</comment>
<comment type="caution">
    <text evidence="3">The sequence shown here is derived from an EMBL/GenBank/DDBJ whole genome shotgun (WGS) entry which is preliminary data.</text>
</comment>
<gene>
    <name evidence="3" type="ORF">GCM10011607_15350</name>
</gene>
<proteinExistence type="predicted"/>
<dbReference type="PIRSF" id="PIRSF028141">
    <property type="entry name" value="C-di-GMP_BP_PA4608"/>
    <property type="match status" value="1"/>
</dbReference>
<dbReference type="RefSeq" id="WP_188738660.1">
    <property type="nucleotide sequence ID" value="NZ_BMII01000011.1"/>
</dbReference>
<protein>
    <recommendedName>
        <fullName evidence="1">Cyclic diguanosine monophosphate-binding protein</fullName>
        <shortName evidence="1">c-di-GMP-binding protein</shortName>
    </recommendedName>
    <alternativeName>
        <fullName evidence="1">Pilz domain-containing protein</fullName>
    </alternativeName>
</protein>